<dbReference type="InterPro" id="IPR012349">
    <property type="entry name" value="Split_barrel_FMN-bd"/>
</dbReference>
<dbReference type="InterPro" id="IPR011576">
    <property type="entry name" value="Pyridox_Oxase_N"/>
</dbReference>
<name>A0A9D1X6G0_9BACT</name>
<protein>
    <submittedName>
        <fullName evidence="2">Pyridoxamine 5'-phosphate oxidase family protein</fullName>
    </submittedName>
</protein>
<evidence type="ECO:0000313" key="2">
    <source>
        <dbReference type="EMBL" id="HIX73470.1"/>
    </source>
</evidence>
<comment type="caution">
    <text evidence="2">The sequence shown here is derived from an EMBL/GenBank/DDBJ whole genome shotgun (WGS) entry which is preliminary data.</text>
</comment>
<dbReference type="AlphaFoldDB" id="A0A9D1X6G0"/>
<dbReference type="Gene3D" id="2.30.110.10">
    <property type="entry name" value="Electron Transport, Fmn-binding Protein, Chain A"/>
    <property type="match status" value="1"/>
</dbReference>
<reference evidence="2" key="1">
    <citation type="journal article" date="2021" name="PeerJ">
        <title>Extensive microbial diversity within the chicken gut microbiome revealed by metagenomics and culture.</title>
        <authorList>
            <person name="Gilroy R."/>
            <person name="Ravi A."/>
            <person name="Getino M."/>
            <person name="Pursley I."/>
            <person name="Horton D.L."/>
            <person name="Alikhan N.F."/>
            <person name="Baker D."/>
            <person name="Gharbi K."/>
            <person name="Hall N."/>
            <person name="Watson M."/>
            <person name="Adriaenssens E.M."/>
            <person name="Foster-Nyarko E."/>
            <person name="Jarju S."/>
            <person name="Secka A."/>
            <person name="Antonio M."/>
            <person name="Oren A."/>
            <person name="Chaudhuri R.R."/>
            <person name="La Ragione R."/>
            <person name="Hildebrand F."/>
            <person name="Pallen M.J."/>
        </authorList>
    </citation>
    <scope>NUCLEOTIDE SEQUENCE</scope>
    <source>
        <strain evidence="2">ChiGjej6B6-14162</strain>
    </source>
</reference>
<dbReference type="SUPFAM" id="SSF50475">
    <property type="entry name" value="FMN-binding split barrel"/>
    <property type="match status" value="1"/>
</dbReference>
<evidence type="ECO:0000313" key="3">
    <source>
        <dbReference type="Proteomes" id="UP000886740"/>
    </source>
</evidence>
<feature type="domain" description="Pyridoxamine 5'-phosphate oxidase N-terminal" evidence="1">
    <location>
        <begin position="9"/>
        <end position="146"/>
    </location>
</feature>
<organism evidence="2 3">
    <name type="scientific">Candidatus Parabacteroides intestinipullorum</name>
    <dbReference type="NCBI Taxonomy" id="2838723"/>
    <lineage>
        <taxon>Bacteria</taxon>
        <taxon>Pseudomonadati</taxon>
        <taxon>Bacteroidota</taxon>
        <taxon>Bacteroidia</taxon>
        <taxon>Bacteroidales</taxon>
        <taxon>Tannerellaceae</taxon>
        <taxon>Parabacteroides</taxon>
    </lineage>
</organism>
<reference evidence="2" key="2">
    <citation type="submission" date="2021-04" db="EMBL/GenBank/DDBJ databases">
        <authorList>
            <person name="Gilroy R."/>
        </authorList>
    </citation>
    <scope>NUCLEOTIDE SEQUENCE</scope>
    <source>
        <strain evidence="2">ChiGjej6B6-14162</strain>
    </source>
</reference>
<dbReference type="PANTHER" id="PTHR34071:SF2">
    <property type="entry name" value="FLAVIN-NUCLEOTIDE-BINDING PROTEIN"/>
    <property type="match status" value="1"/>
</dbReference>
<gene>
    <name evidence="2" type="ORF">H9977_00190</name>
</gene>
<proteinExistence type="predicted"/>
<dbReference type="Proteomes" id="UP000886740">
    <property type="component" value="Unassembled WGS sequence"/>
</dbReference>
<evidence type="ECO:0000259" key="1">
    <source>
        <dbReference type="Pfam" id="PF01243"/>
    </source>
</evidence>
<accession>A0A9D1X6G0</accession>
<dbReference type="EMBL" id="DXEL01000003">
    <property type="protein sequence ID" value="HIX73470.1"/>
    <property type="molecule type" value="Genomic_DNA"/>
</dbReference>
<sequence>MKTIIKNEKQAIEALIRECDTCYVGMADTDGTPYVIPMNFGYEDNVIYLHSAPEGRSISILERNPKVCLTFCSSMKLAYQNEQVACSYRIKGASVIAEGQVVFEEDFDEKVKALDIIMRQYTQRPFTYGAPAIRNVKIWKVAIESVCRKDFGVPYREA</sequence>
<dbReference type="PANTHER" id="PTHR34071">
    <property type="entry name" value="5-NITROIMIDAZOLE ANTIBIOTICS RESISTANCE PROTEIN, NIMA-FAMILY-RELATED PROTEIN-RELATED"/>
    <property type="match status" value="1"/>
</dbReference>
<dbReference type="Pfam" id="PF01243">
    <property type="entry name" value="PNPOx_N"/>
    <property type="match status" value="1"/>
</dbReference>